<evidence type="ECO:0008006" key="6">
    <source>
        <dbReference type="Google" id="ProtNLM"/>
    </source>
</evidence>
<feature type="transmembrane region" description="Helical" evidence="1">
    <location>
        <begin position="136"/>
        <end position="155"/>
    </location>
</feature>
<dbReference type="Pfam" id="PF00672">
    <property type="entry name" value="HAMP"/>
    <property type="match status" value="1"/>
</dbReference>
<dbReference type="PROSITE" id="PS51832">
    <property type="entry name" value="HD_GYP"/>
    <property type="match status" value="1"/>
</dbReference>
<dbReference type="CDD" id="cd00077">
    <property type="entry name" value="HDc"/>
    <property type="match status" value="1"/>
</dbReference>
<dbReference type="InterPro" id="IPR003660">
    <property type="entry name" value="HAMP_dom"/>
</dbReference>
<dbReference type="Pfam" id="PF13487">
    <property type="entry name" value="HD_5"/>
    <property type="match status" value="1"/>
</dbReference>
<dbReference type="SUPFAM" id="SSF109604">
    <property type="entry name" value="HD-domain/PDEase-like"/>
    <property type="match status" value="1"/>
</dbReference>
<feature type="transmembrane region" description="Helical" evidence="1">
    <location>
        <begin position="20"/>
        <end position="36"/>
    </location>
</feature>
<comment type="caution">
    <text evidence="4">The sequence shown here is derived from an EMBL/GenBank/DDBJ whole genome shotgun (WGS) entry which is preliminary data.</text>
</comment>
<dbReference type="GO" id="GO:0007165">
    <property type="term" value="P:signal transduction"/>
    <property type="evidence" value="ECO:0007669"/>
    <property type="project" value="InterPro"/>
</dbReference>
<dbReference type="GO" id="GO:0016020">
    <property type="term" value="C:membrane"/>
    <property type="evidence" value="ECO:0007669"/>
    <property type="project" value="InterPro"/>
</dbReference>
<keyword evidence="1" id="KW-0472">Membrane</keyword>
<dbReference type="STRING" id="64969.SAMN02745127_01745"/>
<dbReference type="SMART" id="SM00471">
    <property type="entry name" value="HDc"/>
    <property type="match status" value="1"/>
</dbReference>
<evidence type="ECO:0000313" key="5">
    <source>
        <dbReference type="Proteomes" id="UP000191418"/>
    </source>
</evidence>
<dbReference type="PROSITE" id="PS50885">
    <property type="entry name" value="HAMP"/>
    <property type="match status" value="1"/>
</dbReference>
<feature type="domain" description="HD-GYP" evidence="3">
    <location>
        <begin position="256"/>
        <end position="466"/>
    </location>
</feature>
<feature type="transmembrane region" description="Helical" evidence="1">
    <location>
        <begin position="57"/>
        <end position="77"/>
    </location>
</feature>
<keyword evidence="5" id="KW-1185">Reference proteome</keyword>
<dbReference type="Proteomes" id="UP000191418">
    <property type="component" value="Unassembled WGS sequence"/>
</dbReference>
<sequence>MVASALFSLYGGQVCPLLESIAWWQLFIPIMLVYSLRSMLMKRINLLAYEQRIRAQFYVDLGLFLTAALGLVIVNLLLYSSPWHSNLKVLFGMSLLGIFVAVDLALIRERQQAHELVNTGESLAIKQQASSFVHRFTTLALVLVFSVALVLFLVVNKDLEWILQEGITLGAEKTRNSILQEFAFVTLVMLAYIITIIRHYALNMQMYLGFQNNVLSAVAEGNLQVRVPVASQDEFGTMAQGTNAMVSSLLTAQNNLRETRDATIVALASLAEARDNETGAHVLRTQHYVRVLAEHLSNHPDFTAILDPETIQLFYKTAPLHDIGKVGIPDHILLKPGKLTDDEFDIMRTHAQLGSDALDHAAESVSDNAFLRHAQDIAANHHEKWDGSGYPMGKQGEQIPLSARLMALADVYDALISKRVYKPAFSHDKAKSIIIEGQGSHFDPRVVDAFLSCEDAFVQIALTFKDNH</sequence>
<dbReference type="InterPro" id="IPR037522">
    <property type="entry name" value="HD_GYP_dom"/>
</dbReference>
<evidence type="ECO:0000256" key="1">
    <source>
        <dbReference type="SAM" id="Phobius"/>
    </source>
</evidence>
<dbReference type="EMBL" id="MTSM01000009">
    <property type="protein sequence ID" value="OPX55523.1"/>
    <property type="molecule type" value="Genomic_DNA"/>
</dbReference>
<name>A0A1V4T4J0_9GAMM</name>
<protein>
    <recommendedName>
        <fullName evidence="6">Metal-dependent phosphohydrolase</fullName>
    </recommendedName>
</protein>
<feature type="domain" description="HAMP" evidence="2">
    <location>
        <begin position="213"/>
        <end position="254"/>
    </location>
</feature>
<dbReference type="InterPro" id="IPR048440">
    <property type="entry name" value="MASE10"/>
</dbReference>
<dbReference type="Gene3D" id="6.10.340.10">
    <property type="match status" value="1"/>
</dbReference>
<evidence type="ECO:0000313" key="4">
    <source>
        <dbReference type="EMBL" id="OPX55523.1"/>
    </source>
</evidence>
<dbReference type="PANTHER" id="PTHR45228">
    <property type="entry name" value="CYCLIC DI-GMP PHOSPHODIESTERASE TM_0186-RELATED"/>
    <property type="match status" value="1"/>
</dbReference>
<evidence type="ECO:0000259" key="3">
    <source>
        <dbReference type="PROSITE" id="PS51832"/>
    </source>
</evidence>
<keyword evidence="1" id="KW-0812">Transmembrane</keyword>
<keyword evidence="1" id="KW-1133">Transmembrane helix</keyword>
<evidence type="ECO:0000259" key="2">
    <source>
        <dbReference type="PROSITE" id="PS50885"/>
    </source>
</evidence>
<feature type="transmembrane region" description="Helical" evidence="1">
    <location>
        <begin position="89"/>
        <end position="107"/>
    </location>
</feature>
<dbReference type="GO" id="GO:0008081">
    <property type="term" value="F:phosphoric diester hydrolase activity"/>
    <property type="evidence" value="ECO:0007669"/>
    <property type="project" value="UniProtKB-ARBA"/>
</dbReference>
<dbReference type="InterPro" id="IPR003607">
    <property type="entry name" value="HD/PDEase_dom"/>
</dbReference>
<dbReference type="PANTHER" id="PTHR45228:SF5">
    <property type="entry name" value="CYCLIC DI-GMP PHOSPHODIESTERASE VC_1348-RELATED"/>
    <property type="match status" value="1"/>
</dbReference>
<accession>A0A1V4T4J0</accession>
<reference evidence="4 5" key="1">
    <citation type="submission" date="2017-01" db="EMBL/GenBank/DDBJ databases">
        <title>Genome Sequencing of a Marine Spirillum, Oceanospirillum multiglobuliferum ATCC 33336, from Japan.</title>
        <authorList>
            <person name="Carney J.G."/>
            <person name="Trachtenberg A.M."/>
            <person name="Rheaume B.A."/>
            <person name="Linnane J.D."/>
            <person name="Pitts N.L."/>
            <person name="Mykles D.L."/>
            <person name="Maclea K.S."/>
        </authorList>
    </citation>
    <scope>NUCLEOTIDE SEQUENCE [LARGE SCALE GENOMIC DNA]</scope>
    <source>
        <strain evidence="4 5">ATCC 33336</strain>
    </source>
</reference>
<dbReference type="InterPro" id="IPR052020">
    <property type="entry name" value="Cyclic_di-GMP/3'3'-cGAMP_PDE"/>
</dbReference>
<dbReference type="CDD" id="cd06225">
    <property type="entry name" value="HAMP"/>
    <property type="match status" value="1"/>
</dbReference>
<dbReference type="Pfam" id="PF20970">
    <property type="entry name" value="MASE10"/>
    <property type="match status" value="1"/>
</dbReference>
<dbReference type="Gene3D" id="1.10.3210.10">
    <property type="entry name" value="Hypothetical protein af1432"/>
    <property type="match status" value="1"/>
</dbReference>
<proteinExistence type="predicted"/>
<gene>
    <name evidence="4" type="ORF">BTE48_08945</name>
</gene>
<dbReference type="SUPFAM" id="SSF158472">
    <property type="entry name" value="HAMP domain-like"/>
    <property type="match status" value="1"/>
</dbReference>
<feature type="transmembrane region" description="Helical" evidence="1">
    <location>
        <begin position="182"/>
        <end position="201"/>
    </location>
</feature>
<dbReference type="AlphaFoldDB" id="A0A1V4T4J0"/>
<organism evidence="4 5">
    <name type="scientific">Oceanospirillum multiglobuliferum</name>
    <dbReference type="NCBI Taxonomy" id="64969"/>
    <lineage>
        <taxon>Bacteria</taxon>
        <taxon>Pseudomonadati</taxon>
        <taxon>Pseudomonadota</taxon>
        <taxon>Gammaproteobacteria</taxon>
        <taxon>Oceanospirillales</taxon>
        <taxon>Oceanospirillaceae</taxon>
        <taxon>Oceanospirillum</taxon>
    </lineage>
</organism>